<keyword evidence="3" id="KW-0547">Nucleotide-binding</keyword>
<organism evidence="3 4">
    <name type="scientific">Jiangella ureilytica</name>
    <dbReference type="NCBI Taxonomy" id="2530374"/>
    <lineage>
        <taxon>Bacteria</taxon>
        <taxon>Bacillati</taxon>
        <taxon>Actinomycetota</taxon>
        <taxon>Actinomycetes</taxon>
        <taxon>Jiangellales</taxon>
        <taxon>Jiangellaceae</taxon>
        <taxon>Jiangella</taxon>
    </lineage>
</organism>
<dbReference type="GO" id="GO:0016887">
    <property type="term" value="F:ATP hydrolysis activity"/>
    <property type="evidence" value="ECO:0007669"/>
    <property type="project" value="InterPro"/>
</dbReference>
<accession>A0A4R4RFZ6</accession>
<feature type="compositionally biased region" description="Low complexity" evidence="1">
    <location>
        <begin position="1"/>
        <end position="19"/>
    </location>
</feature>
<dbReference type="RefSeq" id="WP_131986985.1">
    <property type="nucleotide sequence ID" value="NZ_SMKL01000069.1"/>
</dbReference>
<dbReference type="InterPro" id="IPR003439">
    <property type="entry name" value="ABC_transporter-like_ATP-bd"/>
</dbReference>
<dbReference type="EMBL" id="SMKL01000069">
    <property type="protein sequence ID" value="TDC47739.1"/>
    <property type="molecule type" value="Genomic_DNA"/>
</dbReference>
<protein>
    <submittedName>
        <fullName evidence="3">ATP-binding cassette domain-containing protein</fullName>
    </submittedName>
</protein>
<dbReference type="PANTHER" id="PTHR43394:SF1">
    <property type="entry name" value="ATP-BINDING CASSETTE SUB-FAMILY B MEMBER 10, MITOCHONDRIAL"/>
    <property type="match status" value="1"/>
</dbReference>
<dbReference type="Proteomes" id="UP000295621">
    <property type="component" value="Unassembled WGS sequence"/>
</dbReference>
<evidence type="ECO:0000313" key="3">
    <source>
        <dbReference type="EMBL" id="TDC47739.1"/>
    </source>
</evidence>
<dbReference type="GO" id="GO:0005524">
    <property type="term" value="F:ATP binding"/>
    <property type="evidence" value="ECO:0007669"/>
    <property type="project" value="UniProtKB-KW"/>
</dbReference>
<evidence type="ECO:0000256" key="1">
    <source>
        <dbReference type="SAM" id="MobiDB-lite"/>
    </source>
</evidence>
<proteinExistence type="predicted"/>
<feature type="domain" description="ABC transporter" evidence="2">
    <location>
        <begin position="13"/>
        <end position="48"/>
    </location>
</feature>
<comment type="caution">
    <text evidence="3">The sequence shown here is derived from an EMBL/GenBank/DDBJ whole genome shotgun (WGS) entry which is preliminary data.</text>
</comment>
<evidence type="ECO:0000313" key="4">
    <source>
        <dbReference type="Proteomes" id="UP000295621"/>
    </source>
</evidence>
<dbReference type="SUPFAM" id="SSF52540">
    <property type="entry name" value="P-loop containing nucleoside triphosphate hydrolases"/>
    <property type="match status" value="1"/>
</dbReference>
<dbReference type="Pfam" id="PF00005">
    <property type="entry name" value="ABC_tran"/>
    <property type="match status" value="1"/>
</dbReference>
<keyword evidence="3" id="KW-0067">ATP-binding</keyword>
<dbReference type="Gene3D" id="3.40.50.300">
    <property type="entry name" value="P-loop containing nucleotide triphosphate hydrolases"/>
    <property type="match status" value="1"/>
</dbReference>
<dbReference type="PANTHER" id="PTHR43394">
    <property type="entry name" value="ATP-DEPENDENT PERMEASE MDL1, MITOCHONDRIAL"/>
    <property type="match status" value="1"/>
</dbReference>
<keyword evidence="4" id="KW-1185">Reference proteome</keyword>
<evidence type="ECO:0000259" key="2">
    <source>
        <dbReference type="Pfam" id="PF00005"/>
    </source>
</evidence>
<sequence length="60" mass="6407">MPRGRAGAGRTPTRAGVRGIRLSGGEVQHTAVARALVRRPDLLVLDDVSSARDVETERSL</sequence>
<dbReference type="GO" id="GO:0015421">
    <property type="term" value="F:ABC-type oligopeptide transporter activity"/>
    <property type="evidence" value="ECO:0007669"/>
    <property type="project" value="TreeGrafter"/>
</dbReference>
<dbReference type="InterPro" id="IPR027417">
    <property type="entry name" value="P-loop_NTPase"/>
</dbReference>
<feature type="region of interest" description="Disordered" evidence="1">
    <location>
        <begin position="1"/>
        <end position="22"/>
    </location>
</feature>
<reference evidence="3 4" key="1">
    <citation type="submission" date="2019-02" db="EMBL/GenBank/DDBJ databases">
        <title>Draft genome sequences of novel Actinobacteria.</title>
        <authorList>
            <person name="Sahin N."/>
            <person name="Ay H."/>
            <person name="Saygin H."/>
        </authorList>
    </citation>
    <scope>NUCLEOTIDE SEQUENCE [LARGE SCALE GENOMIC DNA]</scope>
    <source>
        <strain evidence="3 4">KC603</strain>
    </source>
</reference>
<dbReference type="AlphaFoldDB" id="A0A4R4RFZ6"/>
<name>A0A4R4RFZ6_9ACTN</name>
<gene>
    <name evidence="3" type="ORF">E1212_23490</name>
</gene>
<dbReference type="InterPro" id="IPR039421">
    <property type="entry name" value="Type_1_exporter"/>
</dbReference>